<dbReference type="Gene3D" id="3.40.50.300">
    <property type="entry name" value="P-loop containing nucleotide triphosphate hydrolases"/>
    <property type="match status" value="1"/>
</dbReference>
<dbReference type="PANTHER" id="PTHR10285">
    <property type="entry name" value="URIDINE KINASE"/>
    <property type="match status" value="1"/>
</dbReference>
<evidence type="ECO:0000313" key="3">
    <source>
        <dbReference type="Proteomes" id="UP000006322"/>
    </source>
</evidence>
<comment type="caution">
    <text evidence="2">The sequence shown here is derived from an EMBL/GenBank/DDBJ whole genome shotgun (WGS) entry which is preliminary data.</text>
</comment>
<dbReference type="EMBL" id="BAER01000025">
    <property type="protein sequence ID" value="GAC32056.1"/>
    <property type="molecule type" value="Genomic_DNA"/>
</dbReference>
<keyword evidence="2" id="KW-0808">Transferase</keyword>
<dbReference type="STRING" id="1129793.GPLA_1141"/>
<dbReference type="InterPro" id="IPR006083">
    <property type="entry name" value="PRK/URK"/>
</dbReference>
<dbReference type="SUPFAM" id="SSF52540">
    <property type="entry name" value="P-loop containing nucleoside triphosphate hydrolases"/>
    <property type="match status" value="1"/>
</dbReference>
<gene>
    <name evidence="2" type="ORF">GPLA_1141</name>
</gene>
<evidence type="ECO:0000259" key="1">
    <source>
        <dbReference type="Pfam" id="PF00485"/>
    </source>
</evidence>
<protein>
    <submittedName>
        <fullName evidence="2">Kinase-like protein</fullName>
    </submittedName>
</protein>
<dbReference type="Pfam" id="PF00485">
    <property type="entry name" value="PRK"/>
    <property type="match status" value="1"/>
</dbReference>
<feature type="domain" description="Phosphoribulokinase/uridine kinase" evidence="1">
    <location>
        <begin position="43"/>
        <end position="164"/>
    </location>
</feature>
<sequence length="297" mass="34337">MLTEFADKHKLSKDFLHDARKWYIPLADNISKHQKGAGKPYFLGINGCQGSGKSTLSDFLSAYLSQQYDLHVVVMSLDDFYFDQSKRSAIAVKVHPLFQTRGVPGTHDMIQAARVLEQLRASADQVSIPRFNKATDNPAPRQEWQTITKPVDVVIFEGWCWGVDPQNDNQLLNAVNALEHEQDETGVWRKFVNRQLEQHYAPLYSFMDYWIMLKAPSFDCVYAWRLEQEQKLRHSLPAKSDNPETGVMTDEQVQAFIQYYQRLTQHALETLENKCDVVFTLNSQRRISDQQIRSTYA</sequence>
<dbReference type="GO" id="GO:0016301">
    <property type="term" value="F:kinase activity"/>
    <property type="evidence" value="ECO:0007669"/>
    <property type="project" value="UniProtKB-KW"/>
</dbReference>
<organism evidence="2 3">
    <name type="scientific">Paraglaciecola polaris LMG 21857</name>
    <dbReference type="NCBI Taxonomy" id="1129793"/>
    <lineage>
        <taxon>Bacteria</taxon>
        <taxon>Pseudomonadati</taxon>
        <taxon>Pseudomonadota</taxon>
        <taxon>Gammaproteobacteria</taxon>
        <taxon>Alteromonadales</taxon>
        <taxon>Alteromonadaceae</taxon>
        <taxon>Paraglaciecola</taxon>
    </lineage>
</organism>
<keyword evidence="2" id="KW-0418">Kinase</keyword>
<dbReference type="AlphaFoldDB" id="K6Z773"/>
<dbReference type="Proteomes" id="UP000006322">
    <property type="component" value="Unassembled WGS sequence"/>
</dbReference>
<dbReference type="OrthoDB" id="455474at2"/>
<name>K6Z773_9ALTE</name>
<dbReference type="RefSeq" id="WP_007103860.1">
    <property type="nucleotide sequence ID" value="NZ_BAER01000025.1"/>
</dbReference>
<proteinExistence type="predicted"/>
<keyword evidence="3" id="KW-1185">Reference proteome</keyword>
<evidence type="ECO:0000313" key="2">
    <source>
        <dbReference type="EMBL" id="GAC32056.1"/>
    </source>
</evidence>
<dbReference type="InterPro" id="IPR027417">
    <property type="entry name" value="P-loop_NTPase"/>
</dbReference>
<accession>K6Z773</accession>
<reference evidence="3" key="1">
    <citation type="journal article" date="2014" name="Environ. Microbiol.">
        <title>Comparative genomics of the marine bacterial genus Glaciecola reveals the high degree of genomic diversity and genomic characteristic for cold adaptation.</title>
        <authorList>
            <person name="Qin Q.L."/>
            <person name="Xie B.B."/>
            <person name="Yu Y."/>
            <person name="Shu Y.L."/>
            <person name="Rong J.C."/>
            <person name="Zhang Y.J."/>
            <person name="Zhao D.L."/>
            <person name="Chen X.L."/>
            <person name="Zhang X.Y."/>
            <person name="Chen B."/>
            <person name="Zhou B.C."/>
            <person name="Zhang Y.Z."/>
        </authorList>
    </citation>
    <scope>NUCLEOTIDE SEQUENCE [LARGE SCALE GENOMIC DNA]</scope>
    <source>
        <strain evidence="3">LMG 21857</strain>
    </source>
</reference>
<dbReference type="GO" id="GO:0005524">
    <property type="term" value="F:ATP binding"/>
    <property type="evidence" value="ECO:0007669"/>
    <property type="project" value="InterPro"/>
</dbReference>